<proteinExistence type="predicted"/>
<protein>
    <recommendedName>
        <fullName evidence="4">Integral membrane protein</fullName>
    </recommendedName>
</protein>
<reference evidence="2 3" key="1">
    <citation type="submission" date="2024-09" db="EMBL/GenBank/DDBJ databases">
        <authorList>
            <person name="Sun Q."/>
            <person name="Mori K."/>
        </authorList>
    </citation>
    <scope>NUCLEOTIDE SEQUENCE [LARGE SCALE GENOMIC DNA]</scope>
    <source>
        <strain evidence="2 3">TBRC 4576</strain>
    </source>
</reference>
<feature type="transmembrane region" description="Helical" evidence="1">
    <location>
        <begin position="15"/>
        <end position="33"/>
    </location>
</feature>
<evidence type="ECO:0000313" key="2">
    <source>
        <dbReference type="EMBL" id="MFB9768598.1"/>
    </source>
</evidence>
<dbReference type="EMBL" id="JBHLZY010000005">
    <property type="protein sequence ID" value="MFB9768598.1"/>
    <property type="molecule type" value="Genomic_DNA"/>
</dbReference>
<evidence type="ECO:0000256" key="1">
    <source>
        <dbReference type="SAM" id="Phobius"/>
    </source>
</evidence>
<keyword evidence="1" id="KW-0812">Transmembrane</keyword>
<gene>
    <name evidence="2" type="ORF">ACFFLI_01775</name>
</gene>
<keyword evidence="1" id="KW-0472">Membrane</keyword>
<organism evidence="2 3">
    <name type="scientific">Lactiplantibacillus modestisalitolerans</name>
    <dbReference type="NCBI Taxonomy" id="1457219"/>
    <lineage>
        <taxon>Bacteria</taxon>
        <taxon>Bacillati</taxon>
        <taxon>Bacillota</taxon>
        <taxon>Bacilli</taxon>
        <taxon>Lactobacillales</taxon>
        <taxon>Lactobacillaceae</taxon>
        <taxon>Lactiplantibacillus</taxon>
    </lineage>
</organism>
<evidence type="ECO:0008006" key="4">
    <source>
        <dbReference type="Google" id="ProtNLM"/>
    </source>
</evidence>
<comment type="caution">
    <text evidence="2">The sequence shown here is derived from an EMBL/GenBank/DDBJ whole genome shotgun (WGS) entry which is preliminary data.</text>
</comment>
<keyword evidence="1" id="KW-1133">Transmembrane helix</keyword>
<keyword evidence="3" id="KW-1185">Reference proteome</keyword>
<evidence type="ECO:0000313" key="3">
    <source>
        <dbReference type="Proteomes" id="UP001589691"/>
    </source>
</evidence>
<accession>A0ABV5WSD1</accession>
<dbReference type="Proteomes" id="UP001589691">
    <property type="component" value="Unassembled WGS sequence"/>
</dbReference>
<name>A0ABV5WSD1_9LACO</name>
<dbReference type="RefSeq" id="WP_137643183.1">
    <property type="nucleotide sequence ID" value="NZ_BJEA01000014.1"/>
</dbReference>
<sequence length="75" mass="8659">MIVEREGVIKRERQVSRWLVPIMTVIVLAGLALVRNSQWQQFVALLIGLILVDQCRPGRYLNHLVVHLLTKRSSK</sequence>